<accession>A0ABW3DH71</accession>
<organism evidence="2 3">
    <name type="scientific">Streptosporangium algeriense</name>
    <dbReference type="NCBI Taxonomy" id="1682748"/>
    <lineage>
        <taxon>Bacteria</taxon>
        <taxon>Bacillati</taxon>
        <taxon>Actinomycetota</taxon>
        <taxon>Actinomycetes</taxon>
        <taxon>Streptosporangiales</taxon>
        <taxon>Streptosporangiaceae</taxon>
        <taxon>Streptosporangium</taxon>
    </lineage>
</organism>
<evidence type="ECO:0000256" key="1">
    <source>
        <dbReference type="SAM" id="MobiDB-lite"/>
    </source>
</evidence>
<dbReference type="InterPro" id="IPR013381">
    <property type="entry name" value="CRISPR-assoc_prot_Cse1"/>
</dbReference>
<dbReference type="InterPro" id="IPR013382">
    <property type="entry name" value="CRISPR-assoc_prot_Cse2"/>
</dbReference>
<evidence type="ECO:0000313" key="2">
    <source>
        <dbReference type="EMBL" id="MFD0883240.1"/>
    </source>
</evidence>
<dbReference type="Proteomes" id="UP001597024">
    <property type="component" value="Unassembled WGS sequence"/>
</dbReference>
<keyword evidence="3" id="KW-1185">Reference proteome</keyword>
<feature type="region of interest" description="Disordered" evidence="1">
    <location>
        <begin position="506"/>
        <end position="535"/>
    </location>
</feature>
<sequence length="720" mass="80061">MVLKASFDLATCEWAEVRWKQAQPGQPSKLGLRDLLVRAHEIEALAITPPPALSAVYRLLYALTARIAGLDESPQGLADWLDRREEIFGDPLNAGEVDVYFAEHAGRFDLFHPERPFLQDPRLSDPKVCPKSAGVNKLALGRPAGNNSVWFGHHWDASPVPVPTPDAFLSLLIWLYYGPSGRCATRTHGDVTAADVFAGPLRSSLSYHPEGATLLETLLAGLTPPPDGLRRGEDLCPWELPDLPDPLAPARAPDPYPGPRARLTGGWQHALLLTPDETGEKVTDASITWGRRHKQPSTGDAYVIFQVSKQGNVYARPAVSRRALWRDLDGLLDLPNTTTAQPRRPAVLDADIDELGSFKVRALGFEQDGKTKDLQFVSAITPPLLFQVNDRDPATARHIGDMRTAGELYGSRLEYAVKRAWASVVDDKPKECSWAEHAAAAYWPVAEETFWKRMREQNYNRHWRAFLTAATSAFDQVTQDHVRDARTARAIERARLELYGGIRKLTPAKRRSPSPAPTSQQASMTQQTPALHPSLEGPHQFVTEVFRLCEDPGKRSALRSGLGRPLEECQRMHRVIAAKVPDRREDTQRAYYAVAAMIASLPPQARKGPSADAPVGRNLGQCLAEGVARGTLRESTADGHLSMLTRQSVNGLHRHLPAVVRILADRSTAVDWVQLLVDLQRWEDNRGQITRRWLQSFYRTRFKAEREAAQAADDTDHDSQ</sequence>
<gene>
    <name evidence="2" type="primary">casA</name>
    <name evidence="2" type="synonym">cse1</name>
    <name evidence="2" type="ORF">ACFQ08_01495</name>
</gene>
<dbReference type="NCBIfam" id="TIGR02548">
    <property type="entry name" value="casB_cse2"/>
    <property type="match status" value="1"/>
</dbReference>
<dbReference type="Gene3D" id="1.10.520.40">
    <property type="entry name" value="CRISPR-associated protein Cse2"/>
    <property type="match status" value="1"/>
</dbReference>
<proteinExistence type="predicted"/>
<comment type="caution">
    <text evidence="2">The sequence shown here is derived from an EMBL/GenBank/DDBJ whole genome shotgun (WGS) entry which is preliminary data.</text>
</comment>
<dbReference type="Pfam" id="PF09481">
    <property type="entry name" value="CRISPR_Cse1"/>
    <property type="match status" value="1"/>
</dbReference>
<protein>
    <submittedName>
        <fullName evidence="2">Type I-E CRISPR-associated protein Cse1/CasA</fullName>
    </submittedName>
</protein>
<dbReference type="NCBIfam" id="TIGR02547">
    <property type="entry name" value="casA_cse1"/>
    <property type="match status" value="1"/>
</dbReference>
<evidence type="ECO:0000313" key="3">
    <source>
        <dbReference type="Proteomes" id="UP001597024"/>
    </source>
</evidence>
<dbReference type="CDD" id="cd09731">
    <property type="entry name" value="Cse2_I-E"/>
    <property type="match status" value="1"/>
</dbReference>
<name>A0ABW3DH71_9ACTN</name>
<dbReference type="Pfam" id="PF09485">
    <property type="entry name" value="CRISPR_Cse2"/>
    <property type="match status" value="1"/>
</dbReference>
<dbReference type="InterPro" id="IPR038287">
    <property type="entry name" value="Cse2_sf"/>
</dbReference>
<dbReference type="EMBL" id="JBHTHX010000018">
    <property type="protein sequence ID" value="MFD0883240.1"/>
    <property type="molecule type" value="Genomic_DNA"/>
</dbReference>
<reference evidence="3" key="1">
    <citation type="journal article" date="2019" name="Int. J. Syst. Evol. Microbiol.">
        <title>The Global Catalogue of Microorganisms (GCM) 10K type strain sequencing project: providing services to taxonomists for standard genome sequencing and annotation.</title>
        <authorList>
            <consortium name="The Broad Institute Genomics Platform"/>
            <consortium name="The Broad Institute Genome Sequencing Center for Infectious Disease"/>
            <person name="Wu L."/>
            <person name="Ma J."/>
        </authorList>
    </citation>
    <scope>NUCLEOTIDE SEQUENCE [LARGE SCALE GENOMIC DNA]</scope>
    <source>
        <strain evidence="3">CCUG 62974</strain>
    </source>
</reference>